<dbReference type="PANTHER" id="PTHR12801:SF45">
    <property type="entry name" value="RNA EXONUCLEASE 4"/>
    <property type="match status" value="1"/>
</dbReference>
<dbReference type="InterPro" id="IPR013520">
    <property type="entry name" value="Ribonucl_H"/>
</dbReference>
<keyword evidence="7" id="KW-0269">Exonuclease</keyword>
<dbReference type="SUPFAM" id="SSF53098">
    <property type="entry name" value="Ribonuclease H-like"/>
    <property type="match status" value="1"/>
</dbReference>
<protein>
    <recommendedName>
        <fullName evidence="3">RNA exonuclease 4</fullName>
    </recommendedName>
</protein>
<dbReference type="CDD" id="cd06144">
    <property type="entry name" value="REX4_like"/>
    <property type="match status" value="1"/>
</dbReference>
<evidence type="ECO:0000256" key="2">
    <source>
        <dbReference type="ARBA" id="ARBA00010489"/>
    </source>
</evidence>
<dbReference type="AlphaFoldDB" id="A0A1B6G083"/>
<evidence type="ECO:0000256" key="3">
    <source>
        <dbReference type="ARBA" id="ARBA00016937"/>
    </source>
</evidence>
<dbReference type="GO" id="GO:0006364">
    <property type="term" value="P:rRNA processing"/>
    <property type="evidence" value="ECO:0007669"/>
    <property type="project" value="UniProtKB-KW"/>
</dbReference>
<comment type="similarity">
    <text evidence="2">Belongs to the REXO4 family.</text>
</comment>
<evidence type="ECO:0000313" key="11">
    <source>
        <dbReference type="EMBL" id="JAS55848.1"/>
    </source>
</evidence>
<dbReference type="InterPro" id="IPR037431">
    <property type="entry name" value="REX4_DEDDh_dom"/>
</dbReference>
<evidence type="ECO:0000259" key="10">
    <source>
        <dbReference type="SMART" id="SM00479"/>
    </source>
</evidence>
<dbReference type="InterPro" id="IPR047021">
    <property type="entry name" value="REXO1/3/4-like"/>
</dbReference>
<dbReference type="InterPro" id="IPR012337">
    <property type="entry name" value="RNaseH-like_sf"/>
</dbReference>
<dbReference type="EMBL" id="GECZ01013921">
    <property type="protein sequence ID" value="JAS55848.1"/>
    <property type="molecule type" value="Transcribed_RNA"/>
</dbReference>
<feature type="non-terminal residue" evidence="11">
    <location>
        <position position="180"/>
    </location>
</feature>
<reference evidence="11" key="1">
    <citation type="submission" date="2015-11" db="EMBL/GenBank/DDBJ databases">
        <title>De novo transcriptome assembly of four potential Pierce s Disease insect vectors from Arizona vineyards.</title>
        <authorList>
            <person name="Tassone E.E."/>
        </authorList>
    </citation>
    <scope>NUCLEOTIDE SEQUENCE</scope>
</reference>
<comment type="function">
    <text evidence="9">Exoribonuclease involved in ribosome biosynthesis. Involved in the processing of ITS1, the internal transcribed spacer localized between the 18S and 5.8S rRNAs.</text>
</comment>
<feature type="non-terminal residue" evidence="11">
    <location>
        <position position="1"/>
    </location>
</feature>
<name>A0A1B6G083_9HEMI</name>
<dbReference type="Pfam" id="PF00929">
    <property type="entry name" value="RNase_T"/>
    <property type="match status" value="1"/>
</dbReference>
<evidence type="ECO:0000256" key="8">
    <source>
        <dbReference type="ARBA" id="ARBA00023242"/>
    </source>
</evidence>
<accession>A0A1B6G083</accession>
<dbReference type="GO" id="GO:0008408">
    <property type="term" value="F:3'-5' exonuclease activity"/>
    <property type="evidence" value="ECO:0007669"/>
    <property type="project" value="InterPro"/>
</dbReference>
<evidence type="ECO:0000256" key="4">
    <source>
        <dbReference type="ARBA" id="ARBA00022552"/>
    </source>
</evidence>
<dbReference type="SMART" id="SM00479">
    <property type="entry name" value="EXOIII"/>
    <property type="match status" value="1"/>
</dbReference>
<evidence type="ECO:0000256" key="1">
    <source>
        <dbReference type="ARBA" id="ARBA00004123"/>
    </source>
</evidence>
<sequence>QKVLAIDCEMVGVGNQGKESALARVSIVDFDLNVVYDNYVKPKERVIDYRTHVSGITPADLEKGKKFEVVQNEVALLIHQKILVGHGIFNDLNALCLKHPRRDIRDTASYSKCKEINQNKTPKLQYLVYSFCKKDIQSNQHDSVEDARGAMMVYQHLQYDWEIKHNSMRIEGLRSKKWKS</sequence>
<proteinExistence type="inferred from homology"/>
<dbReference type="FunFam" id="3.30.420.10:FF:000007">
    <property type="entry name" value="Interferon-stimulated exonuclease gene 20"/>
    <property type="match status" value="1"/>
</dbReference>
<gene>
    <name evidence="11" type="ORF">g.1477</name>
</gene>
<dbReference type="GO" id="GO:0005634">
    <property type="term" value="C:nucleus"/>
    <property type="evidence" value="ECO:0007669"/>
    <property type="project" value="UniProtKB-SubCell"/>
</dbReference>
<dbReference type="GO" id="GO:0003676">
    <property type="term" value="F:nucleic acid binding"/>
    <property type="evidence" value="ECO:0007669"/>
    <property type="project" value="InterPro"/>
</dbReference>
<evidence type="ECO:0000256" key="9">
    <source>
        <dbReference type="ARBA" id="ARBA00025599"/>
    </source>
</evidence>
<dbReference type="InterPro" id="IPR036397">
    <property type="entry name" value="RNaseH_sf"/>
</dbReference>
<feature type="domain" description="Exonuclease" evidence="10">
    <location>
        <begin position="2"/>
        <end position="163"/>
    </location>
</feature>
<keyword evidence="6" id="KW-0378">Hydrolase</keyword>
<keyword evidence="4" id="KW-0698">rRNA processing</keyword>
<evidence type="ECO:0000256" key="5">
    <source>
        <dbReference type="ARBA" id="ARBA00022722"/>
    </source>
</evidence>
<evidence type="ECO:0000256" key="6">
    <source>
        <dbReference type="ARBA" id="ARBA00022801"/>
    </source>
</evidence>
<organism evidence="11">
    <name type="scientific">Cuerna arida</name>
    <dbReference type="NCBI Taxonomy" id="1464854"/>
    <lineage>
        <taxon>Eukaryota</taxon>
        <taxon>Metazoa</taxon>
        <taxon>Ecdysozoa</taxon>
        <taxon>Arthropoda</taxon>
        <taxon>Hexapoda</taxon>
        <taxon>Insecta</taxon>
        <taxon>Pterygota</taxon>
        <taxon>Neoptera</taxon>
        <taxon>Paraneoptera</taxon>
        <taxon>Hemiptera</taxon>
        <taxon>Auchenorrhyncha</taxon>
        <taxon>Membracoidea</taxon>
        <taxon>Cicadellidae</taxon>
        <taxon>Cicadellinae</taxon>
        <taxon>Proconiini</taxon>
        <taxon>Cuerna</taxon>
    </lineage>
</organism>
<evidence type="ECO:0000256" key="7">
    <source>
        <dbReference type="ARBA" id="ARBA00022839"/>
    </source>
</evidence>
<keyword evidence="5" id="KW-0540">Nuclease</keyword>
<comment type="subcellular location">
    <subcellularLocation>
        <location evidence="1">Nucleus</location>
    </subcellularLocation>
</comment>
<dbReference type="Gene3D" id="3.30.420.10">
    <property type="entry name" value="Ribonuclease H-like superfamily/Ribonuclease H"/>
    <property type="match status" value="1"/>
</dbReference>
<dbReference type="PANTHER" id="PTHR12801">
    <property type="entry name" value="RNA EXONUCLEASE REXO1 / RECO3 FAMILY MEMBER-RELATED"/>
    <property type="match status" value="1"/>
</dbReference>
<keyword evidence="8" id="KW-0539">Nucleus</keyword>